<evidence type="ECO:0000259" key="17">
    <source>
        <dbReference type="Pfam" id="PF08033"/>
    </source>
</evidence>
<proteinExistence type="inferred from homology"/>
<dbReference type="Pfam" id="PF08033">
    <property type="entry name" value="Sec23_BS"/>
    <property type="match status" value="1"/>
</dbReference>
<comment type="similarity">
    <text evidence="4">Belongs to the SEC23/SEC24 family. SEC24 subfamily.</text>
</comment>
<dbReference type="SUPFAM" id="SSF53300">
    <property type="entry name" value="vWA-like"/>
    <property type="match status" value="1"/>
</dbReference>
<feature type="region of interest" description="Disordered" evidence="12">
    <location>
        <begin position="72"/>
        <end position="95"/>
    </location>
</feature>
<comment type="subcellular location">
    <subcellularLocation>
        <location evidence="2">Cytoplasm</location>
    </subcellularLocation>
    <subcellularLocation>
        <location evidence="3">Endoplasmic reticulum membrane</location>
    </subcellularLocation>
    <subcellularLocation>
        <location evidence="1">Golgi apparatus membrane</location>
    </subcellularLocation>
</comment>
<dbReference type="InterPro" id="IPR029006">
    <property type="entry name" value="ADF-H/Gelsolin-like_dom_sf"/>
</dbReference>
<dbReference type="RefSeq" id="XP_020069750.1">
    <property type="nucleotide sequence ID" value="XM_020218051.1"/>
</dbReference>
<dbReference type="GO" id="GO:0070971">
    <property type="term" value="C:endoplasmic reticulum exit site"/>
    <property type="evidence" value="ECO:0007669"/>
    <property type="project" value="TreeGrafter"/>
</dbReference>
<evidence type="ECO:0000313" key="20">
    <source>
        <dbReference type="Proteomes" id="UP000038830"/>
    </source>
</evidence>
<dbReference type="InterPro" id="IPR007123">
    <property type="entry name" value="Gelsolin-like_dom"/>
</dbReference>
<dbReference type="AlphaFoldDB" id="A0A0H5C323"/>
<evidence type="ECO:0000256" key="3">
    <source>
        <dbReference type="ARBA" id="ARBA00004586"/>
    </source>
</evidence>
<dbReference type="InterPro" id="IPR036180">
    <property type="entry name" value="Gelsolin-like_dom_sf"/>
</dbReference>
<feature type="compositionally biased region" description="Low complexity" evidence="12">
    <location>
        <begin position="86"/>
        <end position="95"/>
    </location>
</feature>
<dbReference type="STRING" id="983966.A0A0H5C323"/>
<keyword evidence="8" id="KW-0931">ER-Golgi transport</keyword>
<dbReference type="InterPro" id="IPR036465">
    <property type="entry name" value="vWFA_dom_sf"/>
</dbReference>
<dbReference type="InterPro" id="IPR036174">
    <property type="entry name" value="Znf_Sec23_Sec24_sf"/>
</dbReference>
<gene>
    <name evidence="18" type="ORF">BN1211_2559</name>
    <name evidence="19" type="ORF">CYBJADRAFT_99717</name>
</gene>
<dbReference type="Gene3D" id="3.40.50.410">
    <property type="entry name" value="von Willebrand factor, type A domain"/>
    <property type="match status" value="1"/>
</dbReference>
<dbReference type="Proteomes" id="UP000038830">
    <property type="component" value="Unassembled WGS sequence"/>
</dbReference>
<evidence type="ECO:0000256" key="2">
    <source>
        <dbReference type="ARBA" id="ARBA00004496"/>
    </source>
</evidence>
<dbReference type="GO" id="GO:0006886">
    <property type="term" value="P:intracellular protein transport"/>
    <property type="evidence" value="ECO:0007669"/>
    <property type="project" value="InterPro"/>
</dbReference>
<feature type="domain" description="Sec23/Sec24 helical" evidence="16">
    <location>
        <begin position="645"/>
        <end position="747"/>
    </location>
</feature>
<evidence type="ECO:0000259" key="13">
    <source>
        <dbReference type="Pfam" id="PF00626"/>
    </source>
</evidence>
<dbReference type="InterPro" id="IPR006900">
    <property type="entry name" value="Sec23/24_helical_dom"/>
</dbReference>
<dbReference type="FunFam" id="3.40.20.10:FF:000049">
    <property type="entry name" value="Vesicle coat component"/>
    <property type="match status" value="1"/>
</dbReference>
<feature type="domain" description="Gelsolin-like" evidence="13">
    <location>
        <begin position="774"/>
        <end position="847"/>
    </location>
</feature>
<reference evidence="19 21" key="3">
    <citation type="journal article" date="2016" name="Proc. Natl. Acad. Sci. U.S.A.">
        <title>Comparative genomics of biotechnologically important yeasts.</title>
        <authorList>
            <person name="Riley R."/>
            <person name="Haridas S."/>
            <person name="Wolfe K.H."/>
            <person name="Lopes M.R."/>
            <person name="Hittinger C.T."/>
            <person name="Goeker M."/>
            <person name="Salamov A.A."/>
            <person name="Wisecaver J.H."/>
            <person name="Long T.M."/>
            <person name="Calvey C.H."/>
            <person name="Aerts A.L."/>
            <person name="Barry K.W."/>
            <person name="Choi C."/>
            <person name="Clum A."/>
            <person name="Coughlan A.Y."/>
            <person name="Deshpande S."/>
            <person name="Douglass A.P."/>
            <person name="Hanson S.J."/>
            <person name="Klenk H.-P."/>
            <person name="LaButti K.M."/>
            <person name="Lapidus A."/>
            <person name="Lindquist E.A."/>
            <person name="Lipzen A.M."/>
            <person name="Meier-Kolthoff J.P."/>
            <person name="Ohm R.A."/>
            <person name="Otillar R.P."/>
            <person name="Pangilinan J.L."/>
            <person name="Peng Y."/>
            <person name="Rokas A."/>
            <person name="Rosa C.A."/>
            <person name="Scheuner C."/>
            <person name="Sibirny A.A."/>
            <person name="Slot J.C."/>
            <person name="Stielow J.B."/>
            <person name="Sun H."/>
            <person name="Kurtzman C.P."/>
            <person name="Blackwell M."/>
            <person name="Grigoriev I.V."/>
            <person name="Jeffries T.W."/>
        </authorList>
    </citation>
    <scope>NUCLEOTIDE SEQUENCE [LARGE SCALE GENOMIC DNA]</scope>
    <source>
        <strain evidence="21">ATCC 18201 / CBS 1600 / BCRC 20928 / JCM 3617 / NBRC 0987 / NRRL Y-1542</strain>
        <strain evidence="19">NRRL Y-1542</strain>
    </source>
</reference>
<evidence type="ECO:0000256" key="12">
    <source>
        <dbReference type="SAM" id="MobiDB-lite"/>
    </source>
</evidence>
<dbReference type="Gene3D" id="3.40.20.10">
    <property type="entry name" value="Severin"/>
    <property type="match status" value="1"/>
</dbReference>
<keyword evidence="6" id="KW-0963">Cytoplasm</keyword>
<dbReference type="Pfam" id="PF04811">
    <property type="entry name" value="Sec23_trunk"/>
    <property type="match status" value="1"/>
</dbReference>
<evidence type="ECO:0000256" key="1">
    <source>
        <dbReference type="ARBA" id="ARBA00004394"/>
    </source>
</evidence>
<keyword evidence="9" id="KW-0653">Protein transport</keyword>
<reference evidence="20" key="2">
    <citation type="journal article" date="2015" name="J. Biotechnol.">
        <title>The structure of the Cyberlindnera jadinii genome and its relation to Candida utilis analyzed by the occurrence of single nucleotide polymorphisms.</title>
        <authorList>
            <person name="Rupp O."/>
            <person name="Brinkrolf K."/>
            <person name="Buerth C."/>
            <person name="Kunigo M."/>
            <person name="Schneider J."/>
            <person name="Jaenicke S."/>
            <person name="Goesmann A."/>
            <person name="Puehler A."/>
            <person name="Jaeger K.-E."/>
            <person name="Ernst J.F."/>
        </authorList>
    </citation>
    <scope>NUCLEOTIDE SEQUENCE [LARGE SCALE GENOMIC DNA]</scope>
    <source>
        <strain evidence="20">ATCC 18201 / CBS 1600 / BCRC 20928 / JCM 3617 / NBRC 0987 / NRRL Y-1542</strain>
    </source>
</reference>
<dbReference type="InterPro" id="IPR012990">
    <property type="entry name" value="Beta-sandwich_Sec23_24"/>
</dbReference>
<dbReference type="PANTHER" id="PTHR13803">
    <property type="entry name" value="SEC24-RELATED PROTEIN"/>
    <property type="match status" value="1"/>
</dbReference>
<evidence type="ECO:0000256" key="5">
    <source>
        <dbReference type="ARBA" id="ARBA00022448"/>
    </source>
</evidence>
<dbReference type="GO" id="GO:0000149">
    <property type="term" value="F:SNARE binding"/>
    <property type="evidence" value="ECO:0007669"/>
    <property type="project" value="TreeGrafter"/>
</dbReference>
<feature type="domain" description="Sec23/Sec24 beta-sandwich" evidence="17">
    <location>
        <begin position="552"/>
        <end position="634"/>
    </location>
</feature>
<keyword evidence="10" id="KW-0333">Golgi apparatus</keyword>
<dbReference type="Gene3D" id="2.60.40.1670">
    <property type="entry name" value="beta-sandwich domain of Sec23/24"/>
    <property type="match status" value="1"/>
</dbReference>
<dbReference type="Gene3D" id="2.30.30.380">
    <property type="entry name" value="Zn-finger domain of Sec23/24"/>
    <property type="match status" value="1"/>
</dbReference>
<name>A0A0H5C323_CYBJN</name>
<dbReference type="GO" id="GO:0090110">
    <property type="term" value="P:COPII-coated vesicle cargo loading"/>
    <property type="evidence" value="ECO:0007669"/>
    <property type="project" value="TreeGrafter"/>
</dbReference>
<evidence type="ECO:0000313" key="19">
    <source>
        <dbReference type="EMBL" id="ODV72711.1"/>
    </source>
</evidence>
<dbReference type="EMBL" id="KV453933">
    <property type="protein sequence ID" value="ODV72711.1"/>
    <property type="molecule type" value="Genomic_DNA"/>
</dbReference>
<evidence type="ECO:0008006" key="22">
    <source>
        <dbReference type="Google" id="ProtNLM"/>
    </source>
</evidence>
<dbReference type="PANTHER" id="PTHR13803:SF39">
    <property type="entry name" value="SECRETORY 24AB, ISOFORM A"/>
    <property type="match status" value="1"/>
</dbReference>
<dbReference type="Proteomes" id="UP000094389">
    <property type="component" value="Unassembled WGS sequence"/>
</dbReference>
<dbReference type="GO" id="GO:0000139">
    <property type="term" value="C:Golgi membrane"/>
    <property type="evidence" value="ECO:0007669"/>
    <property type="project" value="UniProtKB-SubCell"/>
</dbReference>
<dbReference type="InterPro" id="IPR006896">
    <property type="entry name" value="Sec23/24_trunk_dom"/>
</dbReference>
<dbReference type="InterPro" id="IPR036175">
    <property type="entry name" value="Sec23/24_helical_dom_sf"/>
</dbReference>
<dbReference type="Pfam" id="PF04810">
    <property type="entry name" value="zf-Sec23_Sec24"/>
    <property type="match status" value="1"/>
</dbReference>
<evidence type="ECO:0000256" key="4">
    <source>
        <dbReference type="ARBA" id="ARBA00008334"/>
    </source>
</evidence>
<evidence type="ECO:0000256" key="9">
    <source>
        <dbReference type="ARBA" id="ARBA00022927"/>
    </source>
</evidence>
<keyword evidence="21" id="KW-1185">Reference proteome</keyword>
<evidence type="ECO:0000259" key="16">
    <source>
        <dbReference type="Pfam" id="PF04815"/>
    </source>
</evidence>
<dbReference type="InterPro" id="IPR006895">
    <property type="entry name" value="Znf_Sec23_Sec24"/>
</dbReference>
<keyword evidence="7" id="KW-0256">Endoplasmic reticulum</keyword>
<dbReference type="SUPFAM" id="SSF82919">
    <property type="entry name" value="Zn-finger domain of Sec23/24"/>
    <property type="match status" value="1"/>
</dbReference>
<reference evidence="18" key="1">
    <citation type="submission" date="2014-12" db="EMBL/GenBank/DDBJ databases">
        <authorList>
            <person name="Jaenicke S."/>
        </authorList>
    </citation>
    <scope>NUCLEOTIDE SEQUENCE [LARGE SCALE GENOMIC DNA]</scope>
    <source>
        <strain evidence="18">CBS1600</strain>
    </source>
</reference>
<dbReference type="Gene3D" id="1.20.120.730">
    <property type="entry name" value="Sec23/Sec24 helical domain"/>
    <property type="match status" value="1"/>
</dbReference>
<evidence type="ECO:0000256" key="7">
    <source>
        <dbReference type="ARBA" id="ARBA00022824"/>
    </source>
</evidence>
<feature type="domain" description="Sec23/Sec24 trunk" evidence="15">
    <location>
        <begin position="304"/>
        <end position="545"/>
    </location>
</feature>
<feature type="domain" description="Zinc finger Sec23/Sec24-type" evidence="14">
    <location>
        <begin position="231"/>
        <end position="267"/>
    </location>
</feature>
<accession>A0A1E4RZN3</accession>
<evidence type="ECO:0000259" key="15">
    <source>
        <dbReference type="Pfam" id="PF04811"/>
    </source>
</evidence>
<sequence length="917" mass="100018">MSHKRRQYPQAQYTAAAPVQAAVSQQPAYGGAPVGGVPGQPAYFTPATGPANGLQSPAVSSAGFEQVAHGFSNMSVGGQPQGYQGGYPQPQPQVQPQVQRSPYQQTQPLAYGGAYQPPAGNGAYGAAPSNEVQAMPLNLLYQTDLLRDLPPPISDLSLPPPPVIVAPNASVVPGAPDANAPSEAFRSTLNAIPNTNSLLKKTRLPFALVIRPYVTLKNDVKPVNEVTDLIISRCRRCRAYINPYVQFQQDNKRWRCNFCSLANDVPAGFDHNEMYGSVNRYERNELNHSVVEFIAPPEYMIRPPQPLAYVFVIDVSVTAVRSGLVATAATTILETLDRIPNKDDRTRVGFIAVDSSLNYFNIPEDTESGETSILVVPDLEEPFSPYPESLVVNLTLARKNIEKLLENLNSLFSDNLNPGFALGPALKSAHNLIENTGGKIITLAASLPNVGTGKLPVRDASAVANTSKEASALLNANDSFYKSFAVDCNKSQVTVEFFLTGASYQDVATLANLPRYTAGQTHYYPAWSATSIEDVTKLSKELSNVITQDIALEAVLRTRGSSGLTTKTFYGNFFSRSSDLCSFPTFPRDQSYVIEISIDENLTKPLAFFQSAVLHTTINGERRIRVITAALPTTSNISDVFASADQLAITNYFTHKAIQKVYNGSFNDARELLSKHMLDIFNVFKKEVVAGNVGGASPLMLANNLRMLPLLLHALTKHIGFRSGVVPPDHRANALNLLGSLPLPQLIRYIYPTVYSLHDMADDAGFPNEETGDIVLPDAINASAESFERYGLYLINTTTELFLWIGGDAVPELVSDVFGVPDIFQVPIGKVELAELDSEFNQRVRNIISKVREGVDTSIYENLFIVRGGSANEPLDANAQQVSSFRLWASSQLVEDRIANQPSYREYLAKTKDKLSA</sequence>
<dbReference type="SUPFAM" id="SSF81811">
    <property type="entry name" value="Helical domain of Sec23/24"/>
    <property type="match status" value="1"/>
</dbReference>
<accession>A0A0H5C323</accession>
<dbReference type="SUPFAM" id="SSF82754">
    <property type="entry name" value="C-terminal, gelsolin-like domain of Sec23/24"/>
    <property type="match status" value="1"/>
</dbReference>
<evidence type="ECO:0000313" key="21">
    <source>
        <dbReference type="Proteomes" id="UP000094389"/>
    </source>
</evidence>
<keyword evidence="11" id="KW-0472">Membrane</keyword>
<dbReference type="OrthoDB" id="49016at2759"/>
<protein>
    <recommendedName>
        <fullName evidence="22">Protein transport protein SEC24</fullName>
    </recommendedName>
</protein>
<evidence type="ECO:0000256" key="6">
    <source>
        <dbReference type="ARBA" id="ARBA00022490"/>
    </source>
</evidence>
<dbReference type="Pfam" id="PF00626">
    <property type="entry name" value="Gelsolin"/>
    <property type="match status" value="1"/>
</dbReference>
<dbReference type="GO" id="GO:0008270">
    <property type="term" value="F:zinc ion binding"/>
    <property type="evidence" value="ECO:0007669"/>
    <property type="project" value="InterPro"/>
</dbReference>
<evidence type="ECO:0000256" key="8">
    <source>
        <dbReference type="ARBA" id="ARBA00022892"/>
    </source>
</evidence>
<dbReference type="EMBL" id="CDQK01000003">
    <property type="protein sequence ID" value="CEP22258.1"/>
    <property type="molecule type" value="Genomic_DNA"/>
</dbReference>
<keyword evidence="5" id="KW-0813">Transport</keyword>
<dbReference type="GO" id="GO:0030127">
    <property type="term" value="C:COPII vesicle coat"/>
    <property type="evidence" value="ECO:0007669"/>
    <property type="project" value="InterPro"/>
</dbReference>
<dbReference type="InterPro" id="IPR050550">
    <property type="entry name" value="SEC23_SEC24_subfamily"/>
</dbReference>
<organism evidence="18 20">
    <name type="scientific">Cyberlindnera jadinii (strain ATCC 18201 / CBS 1600 / BCRC 20928 / JCM 3617 / NBRC 0987 / NRRL Y-1542)</name>
    <name type="common">Torula yeast</name>
    <name type="synonym">Candida utilis</name>
    <dbReference type="NCBI Taxonomy" id="983966"/>
    <lineage>
        <taxon>Eukaryota</taxon>
        <taxon>Fungi</taxon>
        <taxon>Dikarya</taxon>
        <taxon>Ascomycota</taxon>
        <taxon>Saccharomycotina</taxon>
        <taxon>Saccharomycetes</taxon>
        <taxon>Phaffomycetales</taxon>
        <taxon>Phaffomycetaceae</taxon>
        <taxon>Cyberlindnera</taxon>
    </lineage>
</organism>
<evidence type="ECO:0000313" key="18">
    <source>
        <dbReference type="EMBL" id="CEP22258.1"/>
    </source>
</evidence>
<dbReference type="OMA" id="AVECSKQ"/>
<dbReference type="SUPFAM" id="SSF81995">
    <property type="entry name" value="beta-sandwich domain of Sec23/24"/>
    <property type="match status" value="1"/>
</dbReference>
<dbReference type="GO" id="GO:0005789">
    <property type="term" value="C:endoplasmic reticulum membrane"/>
    <property type="evidence" value="ECO:0007669"/>
    <property type="project" value="UniProtKB-SubCell"/>
</dbReference>
<evidence type="ECO:0000259" key="14">
    <source>
        <dbReference type="Pfam" id="PF04810"/>
    </source>
</evidence>
<dbReference type="Pfam" id="PF04815">
    <property type="entry name" value="Sec23_helical"/>
    <property type="match status" value="1"/>
</dbReference>
<dbReference type="GeneID" id="30992447"/>
<evidence type="ECO:0000256" key="10">
    <source>
        <dbReference type="ARBA" id="ARBA00023034"/>
    </source>
</evidence>
<evidence type="ECO:0000256" key="11">
    <source>
        <dbReference type="ARBA" id="ARBA00023136"/>
    </source>
</evidence>